<dbReference type="SUPFAM" id="SSF81901">
    <property type="entry name" value="HCP-like"/>
    <property type="match status" value="1"/>
</dbReference>
<sequence>MALLLACALTAGPASADSRQDQLDQAWSAYDSGDDAKARALFEGLAGDGDPEAHYGLGLMDSQGRGAPRDDASAASHFSKAADAGIAAAQDALGYMYDFGLGLPLNRDVAEYWYRRAVDGGDLNAKNNLAYTWIDSGRNVDEALAMLKDVLASAPEEAAYLDSYGWALYQLGRYQEALHYLCDAAARDPGHPEVQAHLGDAFWKLGESDQAVQQWARAFELADRPGELSDSGADFLNGYGLRNWKADMTDRMNQAGGSPATAHMTQPPAVCSGAPVS</sequence>
<reference evidence="4 5" key="1">
    <citation type="submission" date="2019-08" db="EMBL/GenBank/DDBJ databases">
        <title>Hyperibacter terrae gen. nov., sp. nov. and Hyperibacter viscosus sp. nov., two new members in the family Rhodospirillaceae isolated from the rhizosphere of Hypericum perforatum.</title>
        <authorList>
            <person name="Noviana Z."/>
        </authorList>
    </citation>
    <scope>NUCLEOTIDE SEQUENCE [LARGE SCALE GENOMIC DNA]</scope>
    <source>
        <strain evidence="4 5">R5959</strain>
    </source>
</reference>
<feature type="region of interest" description="Disordered" evidence="2">
    <location>
        <begin position="254"/>
        <end position="277"/>
    </location>
</feature>
<feature type="chain" id="PRO_5023937372" evidence="3">
    <location>
        <begin position="17"/>
        <end position="277"/>
    </location>
</feature>
<keyword evidence="1" id="KW-0802">TPR repeat</keyword>
<dbReference type="PANTHER" id="PTHR11102">
    <property type="entry name" value="SEL-1-LIKE PROTEIN"/>
    <property type="match status" value="1"/>
</dbReference>
<feature type="signal peptide" evidence="3">
    <location>
        <begin position="1"/>
        <end position="16"/>
    </location>
</feature>
<protein>
    <submittedName>
        <fullName evidence="4">Uncharacterized protein</fullName>
    </submittedName>
</protein>
<keyword evidence="5" id="KW-1185">Reference proteome</keyword>
<accession>A0A5J6MWH8</accession>
<dbReference type="InterPro" id="IPR006597">
    <property type="entry name" value="Sel1-like"/>
</dbReference>
<evidence type="ECO:0000256" key="1">
    <source>
        <dbReference type="PROSITE-ProRule" id="PRU00339"/>
    </source>
</evidence>
<dbReference type="PROSITE" id="PS50005">
    <property type="entry name" value="TPR"/>
    <property type="match status" value="1"/>
</dbReference>
<gene>
    <name evidence="4" type="ORF">FRZ61_13920</name>
</gene>
<evidence type="ECO:0000313" key="4">
    <source>
        <dbReference type="EMBL" id="QEX21467.1"/>
    </source>
</evidence>
<proteinExistence type="predicted"/>
<evidence type="ECO:0000256" key="3">
    <source>
        <dbReference type="SAM" id="SignalP"/>
    </source>
</evidence>
<dbReference type="SMART" id="SM00028">
    <property type="entry name" value="TPR"/>
    <property type="match status" value="2"/>
</dbReference>
<organism evidence="4 5">
    <name type="scientific">Hypericibacter adhaerens</name>
    <dbReference type="NCBI Taxonomy" id="2602016"/>
    <lineage>
        <taxon>Bacteria</taxon>
        <taxon>Pseudomonadati</taxon>
        <taxon>Pseudomonadota</taxon>
        <taxon>Alphaproteobacteria</taxon>
        <taxon>Rhodospirillales</taxon>
        <taxon>Dongiaceae</taxon>
        <taxon>Hypericibacter</taxon>
    </lineage>
</organism>
<name>A0A5J6MWH8_9PROT</name>
<dbReference type="KEGG" id="hadh:FRZ61_13920"/>
<evidence type="ECO:0000256" key="2">
    <source>
        <dbReference type="SAM" id="MobiDB-lite"/>
    </source>
</evidence>
<dbReference type="Gene3D" id="1.25.40.10">
    <property type="entry name" value="Tetratricopeptide repeat domain"/>
    <property type="match status" value="2"/>
</dbReference>
<dbReference type="SMART" id="SM00671">
    <property type="entry name" value="SEL1"/>
    <property type="match status" value="2"/>
</dbReference>
<dbReference type="InterPro" id="IPR011990">
    <property type="entry name" value="TPR-like_helical_dom_sf"/>
</dbReference>
<dbReference type="Pfam" id="PF08238">
    <property type="entry name" value="Sel1"/>
    <property type="match status" value="2"/>
</dbReference>
<dbReference type="InterPro" id="IPR050767">
    <property type="entry name" value="Sel1_AlgK"/>
</dbReference>
<feature type="repeat" description="TPR" evidence="1">
    <location>
        <begin position="192"/>
        <end position="225"/>
    </location>
</feature>
<evidence type="ECO:0000313" key="5">
    <source>
        <dbReference type="Proteomes" id="UP000325797"/>
    </source>
</evidence>
<dbReference type="EMBL" id="CP042582">
    <property type="protein sequence ID" value="QEX21467.1"/>
    <property type="molecule type" value="Genomic_DNA"/>
</dbReference>
<dbReference type="Proteomes" id="UP000325797">
    <property type="component" value="Chromosome"/>
</dbReference>
<dbReference type="InterPro" id="IPR019734">
    <property type="entry name" value="TPR_rpt"/>
</dbReference>
<keyword evidence="3" id="KW-0732">Signal</keyword>
<dbReference type="AlphaFoldDB" id="A0A5J6MWH8"/>
<dbReference type="PANTHER" id="PTHR11102:SF160">
    <property type="entry name" value="ERAD-ASSOCIATED E3 UBIQUITIN-PROTEIN LIGASE COMPONENT HRD3"/>
    <property type="match status" value="1"/>
</dbReference>
<dbReference type="Pfam" id="PF13432">
    <property type="entry name" value="TPR_16"/>
    <property type="match status" value="1"/>
</dbReference>